<organism evidence="2 3">
    <name type="scientific">Candidatus Lloydbacteria bacterium RIFCSPHIGHO2_01_FULL_49_22</name>
    <dbReference type="NCBI Taxonomy" id="1798658"/>
    <lineage>
        <taxon>Bacteria</taxon>
        <taxon>Candidatus Lloydiibacteriota</taxon>
    </lineage>
</organism>
<protein>
    <submittedName>
        <fullName evidence="2">Uncharacterized protein</fullName>
    </submittedName>
</protein>
<dbReference type="AlphaFoldDB" id="A0A1G2D042"/>
<keyword evidence="1" id="KW-1133">Transmembrane helix</keyword>
<proteinExistence type="predicted"/>
<keyword evidence="1" id="KW-0812">Transmembrane</keyword>
<evidence type="ECO:0000313" key="2">
    <source>
        <dbReference type="EMBL" id="OGZ06118.1"/>
    </source>
</evidence>
<name>A0A1G2D042_9BACT</name>
<dbReference type="EMBL" id="MHLI01000005">
    <property type="protein sequence ID" value="OGZ06118.1"/>
    <property type="molecule type" value="Genomic_DNA"/>
</dbReference>
<dbReference type="Proteomes" id="UP000177122">
    <property type="component" value="Unassembled WGS sequence"/>
</dbReference>
<comment type="caution">
    <text evidence="2">The sequence shown here is derived from an EMBL/GenBank/DDBJ whole genome shotgun (WGS) entry which is preliminary data.</text>
</comment>
<accession>A0A1G2D042</accession>
<evidence type="ECO:0000313" key="3">
    <source>
        <dbReference type="Proteomes" id="UP000177122"/>
    </source>
</evidence>
<evidence type="ECO:0000256" key="1">
    <source>
        <dbReference type="SAM" id="Phobius"/>
    </source>
</evidence>
<gene>
    <name evidence="2" type="ORF">A2845_01735</name>
</gene>
<feature type="transmembrane region" description="Helical" evidence="1">
    <location>
        <begin position="12"/>
        <end position="31"/>
    </location>
</feature>
<keyword evidence="1" id="KW-0472">Membrane</keyword>
<sequence>MQNEEWQKVARLAGYVYIPLGLFILFVYLLIQYQSLKIERATIKNVQETIATTTEYHIAPEN</sequence>
<reference evidence="2 3" key="1">
    <citation type="journal article" date="2016" name="Nat. Commun.">
        <title>Thousands of microbial genomes shed light on interconnected biogeochemical processes in an aquifer system.</title>
        <authorList>
            <person name="Anantharaman K."/>
            <person name="Brown C.T."/>
            <person name="Hug L.A."/>
            <person name="Sharon I."/>
            <person name="Castelle C.J."/>
            <person name="Probst A.J."/>
            <person name="Thomas B.C."/>
            <person name="Singh A."/>
            <person name="Wilkins M.J."/>
            <person name="Karaoz U."/>
            <person name="Brodie E.L."/>
            <person name="Williams K.H."/>
            <person name="Hubbard S.S."/>
            <person name="Banfield J.F."/>
        </authorList>
    </citation>
    <scope>NUCLEOTIDE SEQUENCE [LARGE SCALE GENOMIC DNA]</scope>
</reference>